<proteinExistence type="predicted"/>
<accession>A0A2J6PIC4</accession>
<evidence type="ECO:0000313" key="3">
    <source>
        <dbReference type="EMBL" id="PMD13729.1"/>
    </source>
</evidence>
<keyword evidence="2" id="KW-0472">Membrane</keyword>
<keyword evidence="2" id="KW-1133">Transmembrane helix</keyword>
<organism evidence="3 4">
    <name type="scientific">Hyaloscypha hepaticicola</name>
    <dbReference type="NCBI Taxonomy" id="2082293"/>
    <lineage>
        <taxon>Eukaryota</taxon>
        <taxon>Fungi</taxon>
        <taxon>Dikarya</taxon>
        <taxon>Ascomycota</taxon>
        <taxon>Pezizomycotina</taxon>
        <taxon>Leotiomycetes</taxon>
        <taxon>Helotiales</taxon>
        <taxon>Hyaloscyphaceae</taxon>
        <taxon>Hyaloscypha</taxon>
    </lineage>
</organism>
<evidence type="ECO:0000256" key="1">
    <source>
        <dbReference type="SAM" id="MobiDB-lite"/>
    </source>
</evidence>
<feature type="region of interest" description="Disordered" evidence="1">
    <location>
        <begin position="149"/>
        <end position="193"/>
    </location>
</feature>
<keyword evidence="4" id="KW-1185">Reference proteome</keyword>
<evidence type="ECO:0000256" key="2">
    <source>
        <dbReference type="SAM" id="Phobius"/>
    </source>
</evidence>
<feature type="transmembrane region" description="Helical" evidence="2">
    <location>
        <begin position="206"/>
        <end position="226"/>
    </location>
</feature>
<protein>
    <submittedName>
        <fullName evidence="3">Uncharacterized protein</fullName>
    </submittedName>
</protein>
<evidence type="ECO:0000313" key="4">
    <source>
        <dbReference type="Proteomes" id="UP000235672"/>
    </source>
</evidence>
<dbReference type="AlphaFoldDB" id="A0A2J6PIC4"/>
<dbReference type="Proteomes" id="UP000235672">
    <property type="component" value="Unassembled WGS sequence"/>
</dbReference>
<keyword evidence="2" id="KW-0812">Transmembrane</keyword>
<name>A0A2J6PIC4_9HELO</name>
<dbReference type="OrthoDB" id="3555481at2759"/>
<feature type="compositionally biased region" description="Low complexity" evidence="1">
    <location>
        <begin position="166"/>
        <end position="193"/>
    </location>
</feature>
<sequence length="266" mass="27628">MASRPFVNSALSLFLFLPFFSFSRVLAMFTFFLTLALLARRSTAGVSLSLYTDQSCTTPSATNPNVTLGLNVCAVTTGLESFILLPTPCVSGDVAAWMFTDIACGNPAGIMDWYHGAGGNDYCWATFHGAMAAVMLTCDANKDETYPSRPTSTTTIAVGPVANPPASATTSTGSSSSGTSTSESGSTATGNSTATGWSSLDLGTRIGIIVAICVGVPPIIIGFLLVKHSGTIPAGRPAKDASFLLSSDDCAIHPKNVWNCLDENLD</sequence>
<gene>
    <name evidence="3" type="ORF">NA56DRAFT_755500</name>
</gene>
<reference evidence="3 4" key="1">
    <citation type="submission" date="2016-05" db="EMBL/GenBank/DDBJ databases">
        <title>A degradative enzymes factory behind the ericoid mycorrhizal symbiosis.</title>
        <authorList>
            <consortium name="DOE Joint Genome Institute"/>
            <person name="Martino E."/>
            <person name="Morin E."/>
            <person name="Grelet G."/>
            <person name="Kuo A."/>
            <person name="Kohler A."/>
            <person name="Daghino S."/>
            <person name="Barry K."/>
            <person name="Choi C."/>
            <person name="Cichocki N."/>
            <person name="Clum A."/>
            <person name="Copeland A."/>
            <person name="Hainaut M."/>
            <person name="Haridas S."/>
            <person name="Labutti K."/>
            <person name="Lindquist E."/>
            <person name="Lipzen A."/>
            <person name="Khouja H.-R."/>
            <person name="Murat C."/>
            <person name="Ohm R."/>
            <person name="Olson A."/>
            <person name="Spatafora J."/>
            <person name="Veneault-Fourrey C."/>
            <person name="Henrissat B."/>
            <person name="Grigoriev I."/>
            <person name="Martin F."/>
            <person name="Perotto S."/>
        </authorList>
    </citation>
    <scope>NUCLEOTIDE SEQUENCE [LARGE SCALE GENOMIC DNA]</scope>
    <source>
        <strain evidence="3 4">UAMH 7357</strain>
    </source>
</reference>
<dbReference type="EMBL" id="KZ613528">
    <property type="protein sequence ID" value="PMD13729.1"/>
    <property type="molecule type" value="Genomic_DNA"/>
</dbReference>